<keyword evidence="2" id="KW-1185">Reference proteome</keyword>
<reference evidence="1" key="1">
    <citation type="submission" date="2023-03" db="EMBL/GenBank/DDBJ databases">
        <title>Chromosome-level genomes of two armyworms, Mythimna separata and Mythimna loreyi, provide insights into the biosynthesis and reception of sex pheromones.</title>
        <authorList>
            <person name="Zhao H."/>
        </authorList>
    </citation>
    <scope>NUCLEOTIDE SEQUENCE</scope>
    <source>
        <strain evidence="1">BeijingLab</strain>
    </source>
</reference>
<gene>
    <name evidence="1" type="ORF">PYW08_006246</name>
</gene>
<proteinExistence type="predicted"/>
<protein>
    <submittedName>
        <fullName evidence="1">Uncharacterized protein</fullName>
    </submittedName>
</protein>
<sequence length="268" mass="30550">MKVRTEKMFCIMLMFVVFILHPMTFAEAVIDAPTEDLIQQPCETKCGCEEMYIYDPVTDRCLINFKKVMKRVIVFYENNELEVIADDEMARSIYIEGEKLFKGIMISVILFMACASVCVISACLYCCRINYTDRILKNHVKALAKKLKRDYKSTKIAPKRAPLPPIDLCVPPYTTANKNYLVNMLDGSLMDMVFTTLGVLLSMAMLSCLCCICMKFSDLKLKSYVVEMAKKKGIKVDLDKLEPKYKPCQSPQLNENCTIMIPDVAIVL</sequence>
<dbReference type="EMBL" id="CM056795">
    <property type="protein sequence ID" value="KAJ8720781.1"/>
    <property type="molecule type" value="Genomic_DNA"/>
</dbReference>
<comment type="caution">
    <text evidence="1">The sequence shown here is derived from an EMBL/GenBank/DDBJ whole genome shotgun (WGS) entry which is preliminary data.</text>
</comment>
<dbReference type="Proteomes" id="UP001231649">
    <property type="component" value="Chromosome 19"/>
</dbReference>
<organism evidence="1 2">
    <name type="scientific">Mythimna loreyi</name>
    <dbReference type="NCBI Taxonomy" id="667449"/>
    <lineage>
        <taxon>Eukaryota</taxon>
        <taxon>Metazoa</taxon>
        <taxon>Ecdysozoa</taxon>
        <taxon>Arthropoda</taxon>
        <taxon>Hexapoda</taxon>
        <taxon>Insecta</taxon>
        <taxon>Pterygota</taxon>
        <taxon>Neoptera</taxon>
        <taxon>Endopterygota</taxon>
        <taxon>Lepidoptera</taxon>
        <taxon>Glossata</taxon>
        <taxon>Ditrysia</taxon>
        <taxon>Noctuoidea</taxon>
        <taxon>Noctuidae</taxon>
        <taxon>Noctuinae</taxon>
        <taxon>Hadenini</taxon>
        <taxon>Mythimna</taxon>
    </lineage>
</organism>
<accession>A0ACC2QP78</accession>
<evidence type="ECO:0000313" key="1">
    <source>
        <dbReference type="EMBL" id="KAJ8720781.1"/>
    </source>
</evidence>
<evidence type="ECO:0000313" key="2">
    <source>
        <dbReference type="Proteomes" id="UP001231649"/>
    </source>
</evidence>
<name>A0ACC2QP78_9NEOP</name>